<accession>A0A940T3C7</accession>
<dbReference type="PANTHER" id="PTHR23534">
    <property type="entry name" value="MFS PERMEASE"/>
    <property type="match status" value="1"/>
</dbReference>
<gene>
    <name evidence="8" type="ORF">JOF28_000821</name>
</gene>
<organism evidence="8 9">
    <name type="scientific">Leucobacter exalbidus</name>
    <dbReference type="NCBI Taxonomy" id="662960"/>
    <lineage>
        <taxon>Bacteria</taxon>
        <taxon>Bacillati</taxon>
        <taxon>Actinomycetota</taxon>
        <taxon>Actinomycetes</taxon>
        <taxon>Micrococcales</taxon>
        <taxon>Microbacteriaceae</taxon>
        <taxon>Leucobacter</taxon>
    </lineage>
</organism>
<feature type="transmembrane region" description="Helical" evidence="6">
    <location>
        <begin position="338"/>
        <end position="357"/>
    </location>
</feature>
<dbReference type="GO" id="GO:0022857">
    <property type="term" value="F:transmembrane transporter activity"/>
    <property type="evidence" value="ECO:0007669"/>
    <property type="project" value="InterPro"/>
</dbReference>
<feature type="transmembrane region" description="Helical" evidence="6">
    <location>
        <begin position="363"/>
        <end position="387"/>
    </location>
</feature>
<feature type="transmembrane region" description="Helical" evidence="6">
    <location>
        <begin position="314"/>
        <end position="331"/>
    </location>
</feature>
<feature type="transmembrane region" description="Helical" evidence="6">
    <location>
        <begin position="430"/>
        <end position="450"/>
    </location>
</feature>
<dbReference type="GO" id="GO:0005886">
    <property type="term" value="C:plasma membrane"/>
    <property type="evidence" value="ECO:0007669"/>
    <property type="project" value="UniProtKB-SubCell"/>
</dbReference>
<feature type="transmembrane region" description="Helical" evidence="6">
    <location>
        <begin position="407"/>
        <end position="424"/>
    </location>
</feature>
<evidence type="ECO:0000256" key="5">
    <source>
        <dbReference type="SAM" id="MobiDB-lite"/>
    </source>
</evidence>
<feature type="transmembrane region" description="Helical" evidence="6">
    <location>
        <begin position="197"/>
        <end position="222"/>
    </location>
</feature>
<feature type="transmembrane region" description="Helical" evidence="6">
    <location>
        <begin position="41"/>
        <end position="66"/>
    </location>
</feature>
<comment type="caution">
    <text evidence="8">The sequence shown here is derived from an EMBL/GenBank/DDBJ whole genome shotgun (WGS) entry which is preliminary data.</text>
</comment>
<feature type="compositionally biased region" description="Low complexity" evidence="5">
    <location>
        <begin position="1"/>
        <end position="18"/>
    </location>
</feature>
<dbReference type="PANTHER" id="PTHR23534:SF1">
    <property type="entry name" value="MAJOR FACILITATOR SUPERFAMILY PROTEIN"/>
    <property type="match status" value="1"/>
</dbReference>
<protein>
    <submittedName>
        <fullName evidence="8">MFS family permease</fullName>
    </submittedName>
</protein>
<keyword evidence="2 6" id="KW-0812">Transmembrane</keyword>
<evidence type="ECO:0000256" key="6">
    <source>
        <dbReference type="SAM" id="Phobius"/>
    </source>
</evidence>
<keyword evidence="9" id="KW-1185">Reference proteome</keyword>
<dbReference type="EMBL" id="JAFIDA010000001">
    <property type="protein sequence ID" value="MBP1325589.1"/>
    <property type="molecule type" value="Genomic_DNA"/>
</dbReference>
<evidence type="ECO:0000313" key="8">
    <source>
        <dbReference type="EMBL" id="MBP1325589.1"/>
    </source>
</evidence>
<evidence type="ECO:0000259" key="7">
    <source>
        <dbReference type="PROSITE" id="PS50850"/>
    </source>
</evidence>
<feature type="domain" description="Major facilitator superfamily (MFS) profile" evidence="7">
    <location>
        <begin position="40"/>
        <end position="452"/>
    </location>
</feature>
<feature type="region of interest" description="Disordered" evidence="5">
    <location>
        <begin position="1"/>
        <end position="23"/>
    </location>
</feature>
<dbReference type="Gene3D" id="1.20.1250.20">
    <property type="entry name" value="MFS general substrate transporter like domains"/>
    <property type="match status" value="1"/>
</dbReference>
<dbReference type="InterPro" id="IPR036259">
    <property type="entry name" value="MFS_trans_sf"/>
</dbReference>
<feature type="transmembrane region" description="Helical" evidence="6">
    <location>
        <begin position="133"/>
        <end position="154"/>
    </location>
</feature>
<dbReference type="RefSeq" id="WP_342452075.1">
    <property type="nucleotide sequence ID" value="NZ_JAFIDA010000001.1"/>
</dbReference>
<comment type="subcellular location">
    <subcellularLocation>
        <location evidence="1">Cell membrane</location>
        <topology evidence="1">Multi-pass membrane protein</topology>
    </subcellularLocation>
</comment>
<evidence type="ECO:0000256" key="3">
    <source>
        <dbReference type="ARBA" id="ARBA00022989"/>
    </source>
</evidence>
<dbReference type="AlphaFoldDB" id="A0A940T3C7"/>
<feature type="transmembrane region" description="Helical" evidence="6">
    <location>
        <begin position="78"/>
        <end position="99"/>
    </location>
</feature>
<dbReference type="PROSITE" id="PS50850">
    <property type="entry name" value="MFS"/>
    <property type="match status" value="1"/>
</dbReference>
<evidence type="ECO:0000256" key="4">
    <source>
        <dbReference type="ARBA" id="ARBA00023136"/>
    </source>
</evidence>
<dbReference type="InterPro" id="IPR011701">
    <property type="entry name" value="MFS"/>
</dbReference>
<feature type="transmembrane region" description="Helical" evidence="6">
    <location>
        <begin position="166"/>
        <end position="185"/>
    </location>
</feature>
<name>A0A940T3C7_9MICO</name>
<feature type="transmembrane region" description="Helical" evidence="6">
    <location>
        <begin position="106"/>
        <end position="127"/>
    </location>
</feature>
<proteinExistence type="predicted"/>
<dbReference type="InterPro" id="IPR020846">
    <property type="entry name" value="MFS_dom"/>
</dbReference>
<sequence length="459" mass="46248">MTQRAASHTEATAAAHGALPGNDPVETLASPRILALQRRTIIVLSLSTILGGLGVGAALSVGALLLAEVSGNDAISGLASAVFGAGAAAAGVPLARIAMRHGRRRALVTGSMLAFVGALTAILGAAIGVWPVLAVGLGLIGVASAVQLLSRFTATDLAPTRRRARDLSFVVWMITVGAVIGPNLIGPGEIVGNAIGVPPLAGVFVFASIAQALATVVSWVGLRPDPLLTARKLAEQAELQAPVPSTTDAASASSAGMSPRTARIQITATATRIAQILTIVVIAVAQILMVGLMAMTPLHLMHTGGTAEVVGLTLSLHIAGMYALSPVFGYLTNKLGRLPTIAVGIALLSAAVWLAYISGPSHLTVQLALILLGLGWSAVTVAGAVLLTDITPAEVRPKWQGLSDTCMSAAGAISGALAGVAFAIGDFSLLAIIAGLVLVGGAVVALWLALTISRSRENS</sequence>
<dbReference type="Proteomes" id="UP000675163">
    <property type="component" value="Unassembled WGS sequence"/>
</dbReference>
<dbReference type="Pfam" id="PF07690">
    <property type="entry name" value="MFS_1"/>
    <property type="match status" value="1"/>
</dbReference>
<reference evidence="8" key="1">
    <citation type="submission" date="2021-02" db="EMBL/GenBank/DDBJ databases">
        <title>Sequencing the genomes of 1000 actinobacteria strains.</title>
        <authorList>
            <person name="Klenk H.-P."/>
        </authorList>
    </citation>
    <scope>NUCLEOTIDE SEQUENCE</scope>
    <source>
        <strain evidence="8">DSM 22850</strain>
    </source>
</reference>
<evidence type="ECO:0000256" key="2">
    <source>
        <dbReference type="ARBA" id="ARBA00022692"/>
    </source>
</evidence>
<dbReference type="SUPFAM" id="SSF103473">
    <property type="entry name" value="MFS general substrate transporter"/>
    <property type="match status" value="1"/>
</dbReference>
<evidence type="ECO:0000256" key="1">
    <source>
        <dbReference type="ARBA" id="ARBA00004651"/>
    </source>
</evidence>
<feature type="transmembrane region" description="Helical" evidence="6">
    <location>
        <begin position="273"/>
        <end position="294"/>
    </location>
</feature>
<keyword evidence="3 6" id="KW-1133">Transmembrane helix</keyword>
<keyword evidence="4 6" id="KW-0472">Membrane</keyword>
<evidence type="ECO:0000313" key="9">
    <source>
        <dbReference type="Proteomes" id="UP000675163"/>
    </source>
</evidence>